<name>A0A452Y353_AEGTS</name>
<feature type="compositionally biased region" description="Basic residues" evidence="1">
    <location>
        <begin position="36"/>
        <end position="46"/>
    </location>
</feature>
<reference evidence="2" key="5">
    <citation type="journal article" date="2021" name="G3 (Bethesda)">
        <title>Aegilops tauschii genome assembly Aet v5.0 features greater sequence contiguity and improved annotation.</title>
        <authorList>
            <person name="Wang L."/>
            <person name="Zhu T."/>
            <person name="Rodriguez J.C."/>
            <person name="Deal K.R."/>
            <person name="Dubcovsky J."/>
            <person name="McGuire P.E."/>
            <person name="Lux T."/>
            <person name="Spannagl M."/>
            <person name="Mayer K.F.X."/>
            <person name="Baldrich P."/>
            <person name="Meyers B.C."/>
            <person name="Huo N."/>
            <person name="Gu Y.Q."/>
            <person name="Zhou H."/>
            <person name="Devos K.M."/>
            <person name="Bennetzen J.L."/>
            <person name="Unver T."/>
            <person name="Budak H."/>
            <person name="Gulick P.J."/>
            <person name="Galiba G."/>
            <person name="Kalapos B."/>
            <person name="Nelson D.R."/>
            <person name="Li P."/>
            <person name="You F.M."/>
            <person name="Luo M.C."/>
            <person name="Dvorak J."/>
        </authorList>
    </citation>
    <scope>NUCLEOTIDE SEQUENCE [LARGE SCALE GENOMIC DNA]</scope>
    <source>
        <strain evidence="2">cv. AL8/78</strain>
    </source>
</reference>
<evidence type="ECO:0000256" key="1">
    <source>
        <dbReference type="SAM" id="MobiDB-lite"/>
    </source>
</evidence>
<protein>
    <submittedName>
        <fullName evidence="2">Uncharacterized protein</fullName>
    </submittedName>
</protein>
<feature type="region of interest" description="Disordered" evidence="1">
    <location>
        <begin position="20"/>
        <end position="58"/>
    </location>
</feature>
<keyword evidence="3" id="KW-1185">Reference proteome</keyword>
<dbReference type="EnsemblPlants" id="AET1Gv20274800.7">
    <property type="protein sequence ID" value="AET1Gv20274800.7"/>
    <property type="gene ID" value="AET1Gv20274800"/>
</dbReference>
<organism evidence="2 3">
    <name type="scientific">Aegilops tauschii subsp. strangulata</name>
    <name type="common">Goatgrass</name>
    <dbReference type="NCBI Taxonomy" id="200361"/>
    <lineage>
        <taxon>Eukaryota</taxon>
        <taxon>Viridiplantae</taxon>
        <taxon>Streptophyta</taxon>
        <taxon>Embryophyta</taxon>
        <taxon>Tracheophyta</taxon>
        <taxon>Spermatophyta</taxon>
        <taxon>Magnoliopsida</taxon>
        <taxon>Liliopsida</taxon>
        <taxon>Poales</taxon>
        <taxon>Poaceae</taxon>
        <taxon>BOP clade</taxon>
        <taxon>Pooideae</taxon>
        <taxon>Triticodae</taxon>
        <taxon>Triticeae</taxon>
        <taxon>Triticinae</taxon>
        <taxon>Aegilops</taxon>
    </lineage>
</organism>
<dbReference type="AlphaFoldDB" id="A0A452Y353"/>
<dbReference type="Gramene" id="AET1Gv20274800.7">
    <property type="protein sequence ID" value="AET1Gv20274800.7"/>
    <property type="gene ID" value="AET1Gv20274800"/>
</dbReference>
<evidence type="ECO:0000313" key="3">
    <source>
        <dbReference type="Proteomes" id="UP000015105"/>
    </source>
</evidence>
<reference evidence="3" key="2">
    <citation type="journal article" date="2017" name="Nat. Plants">
        <title>The Aegilops tauschii genome reveals multiple impacts of transposons.</title>
        <authorList>
            <person name="Zhao G."/>
            <person name="Zou C."/>
            <person name="Li K."/>
            <person name="Wang K."/>
            <person name="Li T."/>
            <person name="Gao L."/>
            <person name="Zhang X."/>
            <person name="Wang H."/>
            <person name="Yang Z."/>
            <person name="Liu X."/>
            <person name="Jiang W."/>
            <person name="Mao L."/>
            <person name="Kong X."/>
            <person name="Jiao Y."/>
            <person name="Jia J."/>
        </authorList>
    </citation>
    <scope>NUCLEOTIDE SEQUENCE [LARGE SCALE GENOMIC DNA]</scope>
    <source>
        <strain evidence="3">cv. AL8/78</strain>
    </source>
</reference>
<sequence>HLIQSAVLIFSEGEGRKRLRVRGEAEDQTLSSSSGRRGRRGARRTKATSSQPRRLEPPAKVIVRFGFQNSHILQSSD</sequence>
<reference evidence="3" key="1">
    <citation type="journal article" date="2014" name="Science">
        <title>Ancient hybridizations among the ancestral genomes of bread wheat.</title>
        <authorList>
            <consortium name="International Wheat Genome Sequencing Consortium,"/>
            <person name="Marcussen T."/>
            <person name="Sandve S.R."/>
            <person name="Heier L."/>
            <person name="Spannagl M."/>
            <person name="Pfeifer M."/>
            <person name="Jakobsen K.S."/>
            <person name="Wulff B.B."/>
            <person name="Steuernagel B."/>
            <person name="Mayer K.F."/>
            <person name="Olsen O.A."/>
        </authorList>
    </citation>
    <scope>NUCLEOTIDE SEQUENCE [LARGE SCALE GENOMIC DNA]</scope>
    <source>
        <strain evidence="3">cv. AL8/78</strain>
    </source>
</reference>
<reference evidence="2" key="3">
    <citation type="journal article" date="2017" name="Nature">
        <title>Genome sequence of the progenitor of the wheat D genome Aegilops tauschii.</title>
        <authorList>
            <person name="Luo M.C."/>
            <person name="Gu Y.Q."/>
            <person name="Puiu D."/>
            <person name="Wang H."/>
            <person name="Twardziok S.O."/>
            <person name="Deal K.R."/>
            <person name="Huo N."/>
            <person name="Zhu T."/>
            <person name="Wang L."/>
            <person name="Wang Y."/>
            <person name="McGuire P.E."/>
            <person name="Liu S."/>
            <person name="Long H."/>
            <person name="Ramasamy R.K."/>
            <person name="Rodriguez J.C."/>
            <person name="Van S.L."/>
            <person name="Yuan L."/>
            <person name="Wang Z."/>
            <person name="Xia Z."/>
            <person name="Xiao L."/>
            <person name="Anderson O.D."/>
            <person name="Ouyang S."/>
            <person name="Liang Y."/>
            <person name="Zimin A.V."/>
            <person name="Pertea G."/>
            <person name="Qi P."/>
            <person name="Bennetzen J.L."/>
            <person name="Dai X."/>
            <person name="Dawson M.W."/>
            <person name="Muller H.G."/>
            <person name="Kugler K."/>
            <person name="Rivarola-Duarte L."/>
            <person name="Spannagl M."/>
            <person name="Mayer K.F.X."/>
            <person name="Lu F.H."/>
            <person name="Bevan M.W."/>
            <person name="Leroy P."/>
            <person name="Li P."/>
            <person name="You F.M."/>
            <person name="Sun Q."/>
            <person name="Liu Z."/>
            <person name="Lyons E."/>
            <person name="Wicker T."/>
            <person name="Salzberg S.L."/>
            <person name="Devos K.M."/>
            <person name="Dvorak J."/>
        </authorList>
    </citation>
    <scope>NUCLEOTIDE SEQUENCE [LARGE SCALE GENOMIC DNA]</scope>
    <source>
        <strain evidence="2">cv. AL8/78</strain>
    </source>
</reference>
<accession>A0A452Y353</accession>
<dbReference type="Proteomes" id="UP000015105">
    <property type="component" value="Chromosome 1D"/>
</dbReference>
<reference evidence="2" key="4">
    <citation type="submission" date="2019-03" db="UniProtKB">
        <authorList>
            <consortium name="EnsemblPlants"/>
        </authorList>
    </citation>
    <scope>IDENTIFICATION</scope>
</reference>
<evidence type="ECO:0000313" key="2">
    <source>
        <dbReference type="EnsemblPlants" id="AET1Gv20274800.7"/>
    </source>
</evidence>
<proteinExistence type="predicted"/>